<keyword evidence="3" id="KW-1185">Reference proteome</keyword>
<feature type="domain" description="LysM" evidence="1">
    <location>
        <begin position="8"/>
        <end position="52"/>
    </location>
</feature>
<dbReference type="InterPro" id="IPR018392">
    <property type="entry name" value="LysM"/>
</dbReference>
<proteinExistence type="predicted"/>
<sequence>MIDKKDVKTVTVERGDSLYAIARRVGTTEQVLRDLNRHTPLFPLKIGTKSTYSPAKIVTVITG</sequence>
<dbReference type="CDD" id="cd00118">
    <property type="entry name" value="LysM"/>
    <property type="match status" value="1"/>
</dbReference>
<gene>
    <name evidence="2" type="ORF">L2A60_16870</name>
</gene>
<comment type="caution">
    <text evidence="2">The sequence shown here is derived from an EMBL/GenBank/DDBJ whole genome shotgun (WGS) entry which is preliminary data.</text>
</comment>
<organism evidence="2 3">
    <name type="scientific">Acidiphilium iwatense</name>
    <dbReference type="NCBI Taxonomy" id="768198"/>
    <lineage>
        <taxon>Bacteria</taxon>
        <taxon>Pseudomonadati</taxon>
        <taxon>Pseudomonadota</taxon>
        <taxon>Alphaproteobacteria</taxon>
        <taxon>Acetobacterales</taxon>
        <taxon>Acidocellaceae</taxon>
        <taxon>Acidiphilium</taxon>
    </lineage>
</organism>
<dbReference type="Pfam" id="PF01476">
    <property type="entry name" value="LysM"/>
    <property type="match status" value="1"/>
</dbReference>
<accession>A0ABS9E025</accession>
<dbReference type="EMBL" id="JAKGBZ010000047">
    <property type="protein sequence ID" value="MCF3948346.1"/>
    <property type="molecule type" value="Genomic_DNA"/>
</dbReference>
<dbReference type="InterPro" id="IPR036779">
    <property type="entry name" value="LysM_dom_sf"/>
</dbReference>
<dbReference type="SUPFAM" id="SSF54106">
    <property type="entry name" value="LysM domain"/>
    <property type="match status" value="1"/>
</dbReference>
<dbReference type="SMART" id="SM00257">
    <property type="entry name" value="LysM"/>
    <property type="match status" value="1"/>
</dbReference>
<reference evidence="2 3" key="1">
    <citation type="submission" date="2022-01" db="EMBL/GenBank/DDBJ databases">
        <authorList>
            <person name="Won M."/>
            <person name="Kim S.-J."/>
            <person name="Kwon S.-W."/>
        </authorList>
    </citation>
    <scope>NUCLEOTIDE SEQUENCE [LARGE SCALE GENOMIC DNA]</scope>
    <source>
        <strain evidence="2 3">KCTC 23505</strain>
    </source>
</reference>
<dbReference type="RefSeq" id="WP_235705632.1">
    <property type="nucleotide sequence ID" value="NZ_JAKGBZ010000047.1"/>
</dbReference>
<dbReference type="Gene3D" id="3.10.350.10">
    <property type="entry name" value="LysM domain"/>
    <property type="match status" value="1"/>
</dbReference>
<protein>
    <submittedName>
        <fullName evidence="2">LysM peptidoglycan-binding domain-containing protein</fullName>
    </submittedName>
</protein>
<name>A0ABS9E025_9PROT</name>
<evidence type="ECO:0000313" key="3">
    <source>
        <dbReference type="Proteomes" id="UP001521209"/>
    </source>
</evidence>
<dbReference type="PROSITE" id="PS51782">
    <property type="entry name" value="LYSM"/>
    <property type="match status" value="1"/>
</dbReference>
<evidence type="ECO:0000313" key="2">
    <source>
        <dbReference type="EMBL" id="MCF3948346.1"/>
    </source>
</evidence>
<evidence type="ECO:0000259" key="1">
    <source>
        <dbReference type="PROSITE" id="PS51782"/>
    </source>
</evidence>
<dbReference type="Proteomes" id="UP001521209">
    <property type="component" value="Unassembled WGS sequence"/>
</dbReference>